<name>T1FRQ9_HELRO</name>
<dbReference type="AlphaFoldDB" id="T1FRQ9"/>
<evidence type="ECO:0000313" key="4">
    <source>
        <dbReference type="EnsemblMetazoa" id="HelroP190152"/>
    </source>
</evidence>
<evidence type="ECO:0000256" key="2">
    <source>
        <dbReference type="SAM" id="Phobius"/>
    </source>
</evidence>
<feature type="region of interest" description="Disordered" evidence="1">
    <location>
        <begin position="313"/>
        <end position="337"/>
    </location>
</feature>
<keyword evidence="2" id="KW-1133">Transmembrane helix</keyword>
<keyword evidence="2" id="KW-0472">Membrane</keyword>
<dbReference type="KEGG" id="hro:HELRODRAFT_190152"/>
<dbReference type="EMBL" id="AMQM01002737">
    <property type="status" value="NOT_ANNOTATED_CDS"/>
    <property type="molecule type" value="Genomic_DNA"/>
</dbReference>
<keyword evidence="2" id="KW-0812">Transmembrane</keyword>
<dbReference type="EnsemblMetazoa" id="HelroT190152">
    <property type="protein sequence ID" value="HelroP190152"/>
    <property type="gene ID" value="HelroG190152"/>
</dbReference>
<dbReference type="InParanoid" id="T1FRQ9"/>
<gene>
    <name evidence="4" type="primary">20211506</name>
    <name evidence="3" type="ORF">HELRODRAFT_190152</name>
</gene>
<dbReference type="GeneID" id="20211506"/>
<organism evidence="4 5">
    <name type="scientific">Helobdella robusta</name>
    <name type="common">Californian leech</name>
    <dbReference type="NCBI Taxonomy" id="6412"/>
    <lineage>
        <taxon>Eukaryota</taxon>
        <taxon>Metazoa</taxon>
        <taxon>Spiralia</taxon>
        <taxon>Lophotrochozoa</taxon>
        <taxon>Annelida</taxon>
        <taxon>Clitellata</taxon>
        <taxon>Hirudinea</taxon>
        <taxon>Rhynchobdellida</taxon>
        <taxon>Glossiphoniidae</taxon>
        <taxon>Helobdella</taxon>
    </lineage>
</organism>
<sequence length="337" mass="38163">MAQWLKAPGLAIVMTGCWFYTSNQNMNAFNICVSFAELRNDVTNCVINCLSSGWYPYDIPATRKADRQTSSDPGYPANPHGSPPSISSSNSSYHTNHNHTKSYITNYIVGERLKVLWLVSPFRCYGAVTCFEGKMFQTQELPAEDIASRDIGFIILGTFIIVIIIYTVINVMKRSQSCRRRLQSSEVDDSYFYIQPTRIIDHNYQGRNVIRQTILSCPGASQSSERTNLTLFLPANQEHANHRTAPDCLQTDGNNIIITPPPYDVSHDQNDKPPPYQESVDNDRLTLQYQNTDINNNNTEIINNINKICNNNNNNDNEVNNNNNNNNHSNNNNKVTK</sequence>
<reference evidence="4" key="3">
    <citation type="submission" date="2015-06" db="UniProtKB">
        <authorList>
            <consortium name="EnsemblMetazoa"/>
        </authorList>
    </citation>
    <scope>IDENTIFICATION</scope>
</reference>
<reference evidence="3 5" key="2">
    <citation type="journal article" date="2013" name="Nature">
        <title>Insights into bilaterian evolution from three spiralian genomes.</title>
        <authorList>
            <person name="Simakov O."/>
            <person name="Marletaz F."/>
            <person name="Cho S.J."/>
            <person name="Edsinger-Gonzales E."/>
            <person name="Havlak P."/>
            <person name="Hellsten U."/>
            <person name="Kuo D.H."/>
            <person name="Larsson T."/>
            <person name="Lv J."/>
            <person name="Arendt D."/>
            <person name="Savage R."/>
            <person name="Osoegawa K."/>
            <person name="de Jong P."/>
            <person name="Grimwood J."/>
            <person name="Chapman J.A."/>
            <person name="Shapiro H."/>
            <person name="Aerts A."/>
            <person name="Otillar R.P."/>
            <person name="Terry A.Y."/>
            <person name="Boore J.L."/>
            <person name="Grigoriev I.V."/>
            <person name="Lindberg D.R."/>
            <person name="Seaver E.C."/>
            <person name="Weisblat D.A."/>
            <person name="Putnam N.H."/>
            <person name="Rokhsar D.S."/>
        </authorList>
    </citation>
    <scope>NUCLEOTIDE SEQUENCE</scope>
</reference>
<dbReference type="Proteomes" id="UP000015101">
    <property type="component" value="Unassembled WGS sequence"/>
</dbReference>
<evidence type="ECO:0000256" key="1">
    <source>
        <dbReference type="SAM" id="MobiDB-lite"/>
    </source>
</evidence>
<reference evidence="5" key="1">
    <citation type="submission" date="2012-12" db="EMBL/GenBank/DDBJ databases">
        <authorList>
            <person name="Hellsten U."/>
            <person name="Grimwood J."/>
            <person name="Chapman J.A."/>
            <person name="Shapiro H."/>
            <person name="Aerts A."/>
            <person name="Otillar R.P."/>
            <person name="Terry A.Y."/>
            <person name="Boore J.L."/>
            <person name="Simakov O."/>
            <person name="Marletaz F."/>
            <person name="Cho S.-J."/>
            <person name="Edsinger-Gonzales E."/>
            <person name="Havlak P."/>
            <person name="Kuo D.-H."/>
            <person name="Larsson T."/>
            <person name="Lv J."/>
            <person name="Arendt D."/>
            <person name="Savage R."/>
            <person name="Osoegawa K."/>
            <person name="de Jong P."/>
            <person name="Lindberg D.R."/>
            <person name="Seaver E.C."/>
            <person name="Weisblat D.A."/>
            <person name="Putnam N.H."/>
            <person name="Grigoriev I.V."/>
            <person name="Rokhsar D.S."/>
        </authorList>
    </citation>
    <scope>NUCLEOTIDE SEQUENCE</scope>
</reference>
<feature type="region of interest" description="Disordered" evidence="1">
    <location>
        <begin position="64"/>
        <end position="94"/>
    </location>
</feature>
<dbReference type="EMBL" id="KB095858">
    <property type="protein sequence ID" value="ESO10738.1"/>
    <property type="molecule type" value="Genomic_DNA"/>
</dbReference>
<keyword evidence="5" id="KW-1185">Reference proteome</keyword>
<dbReference type="RefSeq" id="XP_009011007.1">
    <property type="nucleotide sequence ID" value="XM_009012759.1"/>
</dbReference>
<feature type="transmembrane region" description="Helical" evidence="2">
    <location>
        <begin position="151"/>
        <end position="172"/>
    </location>
</feature>
<proteinExistence type="predicted"/>
<feature type="region of interest" description="Disordered" evidence="1">
    <location>
        <begin position="261"/>
        <end position="280"/>
    </location>
</feature>
<feature type="compositionally biased region" description="Low complexity" evidence="1">
    <location>
        <begin position="78"/>
        <end position="94"/>
    </location>
</feature>
<accession>T1FRQ9</accession>
<dbReference type="CTD" id="20211506"/>
<evidence type="ECO:0000313" key="5">
    <source>
        <dbReference type="Proteomes" id="UP000015101"/>
    </source>
</evidence>
<dbReference type="HOGENOM" id="CLU_824583_0_0_1"/>
<evidence type="ECO:0000313" key="3">
    <source>
        <dbReference type="EMBL" id="ESO10738.1"/>
    </source>
</evidence>
<dbReference type="PROSITE" id="PS51257">
    <property type="entry name" value="PROKAR_LIPOPROTEIN"/>
    <property type="match status" value="1"/>
</dbReference>
<protein>
    <submittedName>
        <fullName evidence="3 4">Uncharacterized protein</fullName>
    </submittedName>
</protein>